<accession>A0A8J7UL25</accession>
<dbReference type="GO" id="GO:0003700">
    <property type="term" value="F:DNA-binding transcription factor activity"/>
    <property type="evidence" value="ECO:0007669"/>
    <property type="project" value="TreeGrafter"/>
</dbReference>
<comment type="caution">
    <text evidence="4">The sequence shown here is derived from an EMBL/GenBank/DDBJ whole genome shotgun (WGS) entry which is preliminary data.</text>
</comment>
<dbReference type="InterPro" id="IPR036271">
    <property type="entry name" value="Tet_transcr_reg_TetR-rel_C_sf"/>
</dbReference>
<feature type="DNA-binding region" description="H-T-H motif" evidence="2">
    <location>
        <begin position="33"/>
        <end position="52"/>
    </location>
</feature>
<evidence type="ECO:0000256" key="2">
    <source>
        <dbReference type="PROSITE-ProRule" id="PRU00335"/>
    </source>
</evidence>
<keyword evidence="5" id="KW-1185">Reference proteome</keyword>
<dbReference type="Proteomes" id="UP000666240">
    <property type="component" value="Unassembled WGS sequence"/>
</dbReference>
<dbReference type="GO" id="GO:0000976">
    <property type="term" value="F:transcription cis-regulatory region binding"/>
    <property type="evidence" value="ECO:0007669"/>
    <property type="project" value="TreeGrafter"/>
</dbReference>
<dbReference type="AlphaFoldDB" id="A0A8J7UL25"/>
<dbReference type="RefSeq" id="WP_209334938.1">
    <property type="nucleotide sequence ID" value="NZ_JAGIYY010000002.1"/>
</dbReference>
<dbReference type="Pfam" id="PF17932">
    <property type="entry name" value="TetR_C_24"/>
    <property type="match status" value="1"/>
</dbReference>
<reference evidence="4" key="1">
    <citation type="submission" date="2021-03" db="EMBL/GenBank/DDBJ databases">
        <title>Genome sequencing and assembly of Tianweitania sediminis.</title>
        <authorList>
            <person name="Chhetri G."/>
        </authorList>
    </citation>
    <scope>NUCLEOTIDE SEQUENCE</scope>
    <source>
        <strain evidence="4">Z8</strain>
    </source>
</reference>
<proteinExistence type="predicted"/>
<dbReference type="InterPro" id="IPR001647">
    <property type="entry name" value="HTH_TetR"/>
</dbReference>
<dbReference type="EMBL" id="JAGIYY010000002">
    <property type="protein sequence ID" value="MBP0438937.1"/>
    <property type="molecule type" value="Genomic_DNA"/>
</dbReference>
<sequence>MARTTGSEGGKTEAAIRIAAASLIARHGFEAVAMRQLASEVGVQAAALYRYFPNKQDLLFKLMARHMEELLSSWEAKRAQAGLEPASRLADFVEHHIRFHLERRETTHVSNLELRSLSEGQLPVILDLRSRYEAQLRTILQDGMAAGRFTIEDAGLTTMAIIQMITGVIVWYRPQDRLSVDELIARYLIMTLRLVGAAPHH</sequence>
<dbReference type="Gene3D" id="1.10.357.10">
    <property type="entry name" value="Tetracycline Repressor, domain 2"/>
    <property type="match status" value="1"/>
</dbReference>
<dbReference type="InterPro" id="IPR050109">
    <property type="entry name" value="HTH-type_TetR-like_transc_reg"/>
</dbReference>
<name>A0A8J7UL25_9HYPH</name>
<dbReference type="SUPFAM" id="SSF46689">
    <property type="entry name" value="Homeodomain-like"/>
    <property type="match status" value="1"/>
</dbReference>
<dbReference type="PANTHER" id="PTHR30055:SF200">
    <property type="entry name" value="HTH-TYPE TRANSCRIPTIONAL REPRESSOR BDCR"/>
    <property type="match status" value="1"/>
</dbReference>
<dbReference type="InterPro" id="IPR041490">
    <property type="entry name" value="KstR2_TetR_C"/>
</dbReference>
<keyword evidence="1 2" id="KW-0238">DNA-binding</keyword>
<dbReference type="PRINTS" id="PR00455">
    <property type="entry name" value="HTHTETR"/>
</dbReference>
<protein>
    <submittedName>
        <fullName evidence="4">TetR family transcriptional regulator</fullName>
    </submittedName>
</protein>
<evidence type="ECO:0000313" key="4">
    <source>
        <dbReference type="EMBL" id="MBP0438937.1"/>
    </source>
</evidence>
<dbReference type="InterPro" id="IPR009057">
    <property type="entry name" value="Homeodomain-like_sf"/>
</dbReference>
<gene>
    <name evidence="4" type="ORF">J5Y06_09775</name>
</gene>
<feature type="domain" description="HTH tetR-type" evidence="3">
    <location>
        <begin position="10"/>
        <end position="70"/>
    </location>
</feature>
<organism evidence="4 5">
    <name type="scientific">Tianweitania sediminis</name>
    <dbReference type="NCBI Taxonomy" id="1502156"/>
    <lineage>
        <taxon>Bacteria</taxon>
        <taxon>Pseudomonadati</taxon>
        <taxon>Pseudomonadota</taxon>
        <taxon>Alphaproteobacteria</taxon>
        <taxon>Hyphomicrobiales</taxon>
        <taxon>Phyllobacteriaceae</taxon>
        <taxon>Tianweitania</taxon>
    </lineage>
</organism>
<dbReference type="PROSITE" id="PS50977">
    <property type="entry name" value="HTH_TETR_2"/>
    <property type="match status" value="1"/>
</dbReference>
<evidence type="ECO:0000313" key="5">
    <source>
        <dbReference type="Proteomes" id="UP000666240"/>
    </source>
</evidence>
<evidence type="ECO:0000259" key="3">
    <source>
        <dbReference type="PROSITE" id="PS50977"/>
    </source>
</evidence>
<dbReference type="Pfam" id="PF00440">
    <property type="entry name" value="TetR_N"/>
    <property type="match status" value="1"/>
</dbReference>
<dbReference type="PANTHER" id="PTHR30055">
    <property type="entry name" value="HTH-TYPE TRANSCRIPTIONAL REGULATOR RUTR"/>
    <property type="match status" value="1"/>
</dbReference>
<dbReference type="SUPFAM" id="SSF48498">
    <property type="entry name" value="Tetracyclin repressor-like, C-terminal domain"/>
    <property type="match status" value="1"/>
</dbReference>
<evidence type="ECO:0000256" key="1">
    <source>
        <dbReference type="ARBA" id="ARBA00023125"/>
    </source>
</evidence>